<protein>
    <recommendedName>
        <fullName evidence="1">NADPH-dependent FMN reductase-like domain-containing protein</fullName>
    </recommendedName>
</protein>
<dbReference type="GO" id="GO:0010181">
    <property type="term" value="F:FMN binding"/>
    <property type="evidence" value="ECO:0007669"/>
    <property type="project" value="TreeGrafter"/>
</dbReference>
<evidence type="ECO:0000313" key="3">
    <source>
        <dbReference type="Proteomes" id="UP000007797"/>
    </source>
</evidence>
<feature type="domain" description="NADPH-dependent FMN reductase-like" evidence="1">
    <location>
        <begin position="12"/>
        <end position="153"/>
    </location>
</feature>
<evidence type="ECO:0000259" key="1">
    <source>
        <dbReference type="Pfam" id="PF03358"/>
    </source>
</evidence>
<dbReference type="Pfam" id="PF03358">
    <property type="entry name" value="FMN_red"/>
    <property type="match status" value="1"/>
</dbReference>
<dbReference type="InterPro" id="IPR050712">
    <property type="entry name" value="NAD(P)H-dep_reductase"/>
</dbReference>
<organism evidence="2 3">
    <name type="scientific">Cavenderia fasciculata</name>
    <name type="common">Slime mold</name>
    <name type="synonym">Dictyostelium fasciculatum</name>
    <dbReference type="NCBI Taxonomy" id="261658"/>
    <lineage>
        <taxon>Eukaryota</taxon>
        <taxon>Amoebozoa</taxon>
        <taxon>Evosea</taxon>
        <taxon>Eumycetozoa</taxon>
        <taxon>Dictyostelia</taxon>
        <taxon>Acytosteliales</taxon>
        <taxon>Cavenderiaceae</taxon>
        <taxon>Cavenderia</taxon>
    </lineage>
</organism>
<dbReference type="KEGG" id="dfa:DFA_04000"/>
<dbReference type="GO" id="GO:0005829">
    <property type="term" value="C:cytosol"/>
    <property type="evidence" value="ECO:0007669"/>
    <property type="project" value="TreeGrafter"/>
</dbReference>
<reference evidence="3" key="1">
    <citation type="journal article" date="2011" name="Genome Res.">
        <title>Phylogeny-wide analysis of social amoeba genomes highlights ancient origins for complex intercellular communication.</title>
        <authorList>
            <person name="Heidel A.J."/>
            <person name="Lawal H.M."/>
            <person name="Felder M."/>
            <person name="Schilde C."/>
            <person name="Helps N.R."/>
            <person name="Tunggal B."/>
            <person name="Rivero F."/>
            <person name="John U."/>
            <person name="Schleicher M."/>
            <person name="Eichinger L."/>
            <person name="Platzer M."/>
            <person name="Noegel A.A."/>
            <person name="Schaap P."/>
            <person name="Gloeckner G."/>
        </authorList>
    </citation>
    <scope>NUCLEOTIDE SEQUENCE [LARGE SCALE GENOMIC DNA]</scope>
    <source>
        <strain evidence="3">SH3</strain>
    </source>
</reference>
<dbReference type="InterPro" id="IPR005025">
    <property type="entry name" value="FMN_Rdtase-like_dom"/>
</dbReference>
<proteinExistence type="predicted"/>
<dbReference type="InterPro" id="IPR029039">
    <property type="entry name" value="Flavoprotein-like_sf"/>
</dbReference>
<dbReference type="Proteomes" id="UP000007797">
    <property type="component" value="Unassembled WGS sequence"/>
</dbReference>
<sequence>MEPTTTTASSKKIAVIIGSVRTHRIGDTVANWFVQASGIESSFTVEIIDLKTWNLPLYDEAYPPMYLNGAYTTELAKQWRDKIAQFDGFVFVTCEYNSGYSPSIKNGIDYLFTEWNKKPALVVSYGFVGGASANNQLSHVLANSGLKMRLVQHKVELTLSRDMYGADGKLADINTSFAKFAPETVKAVAELLTIVNTPLEN</sequence>
<gene>
    <name evidence="2" type="ORF">DFA_04000</name>
</gene>
<dbReference type="AlphaFoldDB" id="F4Q105"/>
<dbReference type="GeneID" id="14870676"/>
<dbReference type="OrthoDB" id="17788at2759"/>
<keyword evidence="3" id="KW-1185">Reference proteome</keyword>
<dbReference type="RefSeq" id="XP_004366410.1">
    <property type="nucleotide sequence ID" value="XM_004366353.1"/>
</dbReference>
<dbReference type="PANTHER" id="PTHR30543:SF21">
    <property type="entry name" value="NAD(P)H-DEPENDENT FMN REDUCTASE LOT6"/>
    <property type="match status" value="1"/>
</dbReference>
<evidence type="ECO:0000313" key="2">
    <source>
        <dbReference type="EMBL" id="EGG18506.1"/>
    </source>
</evidence>
<accession>F4Q105</accession>
<dbReference type="SUPFAM" id="SSF52218">
    <property type="entry name" value="Flavoproteins"/>
    <property type="match status" value="1"/>
</dbReference>
<dbReference type="PANTHER" id="PTHR30543">
    <property type="entry name" value="CHROMATE REDUCTASE"/>
    <property type="match status" value="1"/>
</dbReference>
<name>F4Q105_CACFS</name>
<dbReference type="Gene3D" id="3.40.50.360">
    <property type="match status" value="1"/>
</dbReference>
<dbReference type="EMBL" id="GL883018">
    <property type="protein sequence ID" value="EGG18506.1"/>
    <property type="molecule type" value="Genomic_DNA"/>
</dbReference>
<dbReference type="GO" id="GO:0016491">
    <property type="term" value="F:oxidoreductase activity"/>
    <property type="evidence" value="ECO:0007669"/>
    <property type="project" value="InterPro"/>
</dbReference>
<dbReference type="OMA" id="VPEYNYG"/>